<evidence type="ECO:0000256" key="6">
    <source>
        <dbReference type="ARBA" id="ARBA00022679"/>
    </source>
</evidence>
<proteinExistence type="inferred from homology"/>
<evidence type="ECO:0000256" key="7">
    <source>
        <dbReference type="ARBA" id="ARBA00022695"/>
    </source>
</evidence>
<evidence type="ECO:0000256" key="3">
    <source>
        <dbReference type="ARBA" id="ARBA00022525"/>
    </source>
</evidence>
<feature type="region of interest" description="Disordered" evidence="11">
    <location>
        <begin position="236"/>
        <end position="290"/>
    </location>
</feature>
<keyword evidence="4" id="KW-0800">Toxin</keyword>
<dbReference type="PANTHER" id="PTHR10339">
    <property type="entry name" value="ADP-RIBOSYLTRANSFERASE"/>
    <property type="match status" value="1"/>
</dbReference>
<dbReference type="OrthoDB" id="423533at2759"/>
<accession>A0A815MZC1</accession>
<keyword evidence="10" id="KW-0520">NAD</keyword>
<dbReference type="GO" id="GO:0106274">
    <property type="term" value="F:NAD+-protein-arginine ADP-ribosyltransferase activity"/>
    <property type="evidence" value="ECO:0007669"/>
    <property type="project" value="UniProtKB-EC"/>
</dbReference>
<feature type="compositionally biased region" description="Polar residues" evidence="11">
    <location>
        <begin position="236"/>
        <end position="253"/>
    </location>
</feature>
<keyword evidence="10" id="KW-0521">NADP</keyword>
<comment type="caution">
    <text evidence="12">The sequence shown here is derived from an EMBL/GenBank/DDBJ whole genome shotgun (WGS) entry which is preliminary data.</text>
</comment>
<comment type="similarity">
    <text evidence="2 10">Belongs to the Arg-specific ADP-ribosyltransferase family.</text>
</comment>
<gene>
    <name evidence="12" type="ORF">EDS130_LOCUS37787</name>
</gene>
<name>A0A815MZC1_ADIRI</name>
<evidence type="ECO:0000256" key="10">
    <source>
        <dbReference type="RuleBase" id="RU361228"/>
    </source>
</evidence>
<protein>
    <recommendedName>
        <fullName evidence="10">NAD(P)(+)--arginine ADP-ribosyltransferase</fullName>
        <ecNumber evidence="10">2.4.2.31</ecNumber>
    </recommendedName>
    <alternativeName>
        <fullName evidence="10">Mono(ADP-ribosyl)transferase</fullName>
    </alternativeName>
</protein>
<dbReference type="Gene3D" id="3.90.176.10">
    <property type="entry name" value="Toxin ADP-ribosyltransferase, Chain A, domain 1"/>
    <property type="match status" value="1"/>
</dbReference>
<comment type="subcellular location">
    <subcellularLocation>
        <location evidence="1">Secreted</location>
    </subcellularLocation>
</comment>
<dbReference type="Proteomes" id="UP000663852">
    <property type="component" value="Unassembled WGS sequence"/>
</dbReference>
<organism evidence="12 13">
    <name type="scientific">Adineta ricciae</name>
    <name type="common">Rotifer</name>
    <dbReference type="NCBI Taxonomy" id="249248"/>
    <lineage>
        <taxon>Eukaryota</taxon>
        <taxon>Metazoa</taxon>
        <taxon>Spiralia</taxon>
        <taxon>Gnathifera</taxon>
        <taxon>Rotifera</taxon>
        <taxon>Eurotatoria</taxon>
        <taxon>Bdelloidea</taxon>
        <taxon>Adinetida</taxon>
        <taxon>Adinetidae</taxon>
        <taxon>Adineta</taxon>
    </lineage>
</organism>
<dbReference type="InterPro" id="IPR050999">
    <property type="entry name" value="ADP-ribosyltransferase_ARG"/>
</dbReference>
<sequence>MNRFLEGEIGNKKLPPIGAYWQHSLLPIEQALEPVKANIDGLDRSIKEAKRHCCHPSPHQLTKDESAAIYLYTMEGGDNSFYRILNEALRSENRRALRSWFGFLKLFDTALSKLPAVKTSVWRGISGNISQQFKRGELLTWWSISSCSVEVDVVQDFLGKNINATLLMIVTKSAKDVSRYTSFPDEKEVILGPGTQLRVKGNALQHGTLQIVHLVEVSDDDGDDQESLPAAVGSMTLNSQSKNTEPKQVSSASAVPVMKKPASLNTNKKNIPVSSNRKHYVCQHSSCDNR</sequence>
<dbReference type="EC" id="2.4.2.31" evidence="10"/>
<evidence type="ECO:0000256" key="5">
    <source>
        <dbReference type="ARBA" id="ARBA00022676"/>
    </source>
</evidence>
<evidence type="ECO:0000256" key="4">
    <source>
        <dbReference type="ARBA" id="ARBA00022656"/>
    </source>
</evidence>
<evidence type="ECO:0000256" key="1">
    <source>
        <dbReference type="ARBA" id="ARBA00004613"/>
    </source>
</evidence>
<comment type="catalytic activity">
    <reaction evidence="9 10">
        <text>L-arginyl-[protein] + NAD(+) = N(omega)-(ADP-D-ribosyl)-L-arginyl-[protein] + nicotinamide + H(+)</text>
        <dbReference type="Rhea" id="RHEA:19149"/>
        <dbReference type="Rhea" id="RHEA-COMP:10532"/>
        <dbReference type="Rhea" id="RHEA-COMP:15087"/>
        <dbReference type="ChEBI" id="CHEBI:15378"/>
        <dbReference type="ChEBI" id="CHEBI:17154"/>
        <dbReference type="ChEBI" id="CHEBI:29965"/>
        <dbReference type="ChEBI" id="CHEBI:57540"/>
        <dbReference type="ChEBI" id="CHEBI:142554"/>
        <dbReference type="EC" id="2.4.2.31"/>
    </reaction>
</comment>
<dbReference type="GO" id="GO:0003950">
    <property type="term" value="F:NAD+ poly-ADP-ribosyltransferase activity"/>
    <property type="evidence" value="ECO:0007669"/>
    <property type="project" value="TreeGrafter"/>
</dbReference>
<evidence type="ECO:0000313" key="13">
    <source>
        <dbReference type="Proteomes" id="UP000663852"/>
    </source>
</evidence>
<dbReference type="GO" id="GO:0090729">
    <property type="term" value="F:toxin activity"/>
    <property type="evidence" value="ECO:0007669"/>
    <property type="project" value="UniProtKB-KW"/>
</dbReference>
<keyword evidence="6 10" id="KW-0808">Transferase</keyword>
<evidence type="ECO:0000313" key="12">
    <source>
        <dbReference type="EMBL" id="CAF1424974.1"/>
    </source>
</evidence>
<evidence type="ECO:0000256" key="2">
    <source>
        <dbReference type="ARBA" id="ARBA00009558"/>
    </source>
</evidence>
<dbReference type="EMBL" id="CAJNOJ010000380">
    <property type="protein sequence ID" value="CAF1424974.1"/>
    <property type="molecule type" value="Genomic_DNA"/>
</dbReference>
<dbReference type="PANTHER" id="PTHR10339:SF25">
    <property type="entry name" value="SECRETED EXOENZYME S"/>
    <property type="match status" value="1"/>
</dbReference>
<evidence type="ECO:0000256" key="9">
    <source>
        <dbReference type="ARBA" id="ARBA00047597"/>
    </source>
</evidence>
<evidence type="ECO:0000256" key="11">
    <source>
        <dbReference type="SAM" id="MobiDB-lite"/>
    </source>
</evidence>
<evidence type="ECO:0000256" key="8">
    <source>
        <dbReference type="ARBA" id="ARBA00023026"/>
    </source>
</evidence>
<feature type="compositionally biased region" description="Polar residues" evidence="11">
    <location>
        <begin position="263"/>
        <end position="275"/>
    </location>
</feature>
<dbReference type="GO" id="GO:0016779">
    <property type="term" value="F:nucleotidyltransferase activity"/>
    <property type="evidence" value="ECO:0007669"/>
    <property type="project" value="UniProtKB-KW"/>
</dbReference>
<dbReference type="InterPro" id="IPR000768">
    <property type="entry name" value="ART"/>
</dbReference>
<dbReference type="Pfam" id="PF01129">
    <property type="entry name" value="ART"/>
    <property type="match status" value="1"/>
</dbReference>
<dbReference type="SUPFAM" id="SSF56399">
    <property type="entry name" value="ADP-ribosylation"/>
    <property type="match status" value="1"/>
</dbReference>
<keyword evidence="5 10" id="KW-0328">Glycosyltransferase</keyword>
<keyword evidence="3" id="KW-0964">Secreted</keyword>
<keyword evidence="7" id="KW-0548">Nucleotidyltransferase</keyword>
<dbReference type="GO" id="GO:0005576">
    <property type="term" value="C:extracellular region"/>
    <property type="evidence" value="ECO:0007669"/>
    <property type="project" value="UniProtKB-SubCell"/>
</dbReference>
<dbReference type="AlphaFoldDB" id="A0A815MZC1"/>
<dbReference type="PROSITE" id="PS51996">
    <property type="entry name" value="TR_MART"/>
    <property type="match status" value="1"/>
</dbReference>
<reference evidence="12" key="1">
    <citation type="submission" date="2021-02" db="EMBL/GenBank/DDBJ databases">
        <authorList>
            <person name="Nowell W R."/>
        </authorList>
    </citation>
    <scope>NUCLEOTIDE SEQUENCE</scope>
</reference>
<keyword evidence="8" id="KW-0843">Virulence</keyword>